<dbReference type="InterPro" id="IPR036909">
    <property type="entry name" value="Cyt_c-like_dom_sf"/>
</dbReference>
<dbReference type="SUPFAM" id="SSF46626">
    <property type="entry name" value="Cytochrome c"/>
    <property type="match status" value="1"/>
</dbReference>
<feature type="domain" description="Cytochrome c" evidence="7">
    <location>
        <begin position="20"/>
        <end position="100"/>
    </location>
</feature>
<comment type="caution">
    <text evidence="8">The sequence shown here is derived from an EMBL/GenBank/DDBJ whole genome shotgun (WGS) entry which is preliminary data.</text>
</comment>
<dbReference type="GO" id="GO:0046872">
    <property type="term" value="F:metal ion binding"/>
    <property type="evidence" value="ECO:0007669"/>
    <property type="project" value="UniProtKB-KW"/>
</dbReference>
<dbReference type="GO" id="GO:0009055">
    <property type="term" value="F:electron transfer activity"/>
    <property type="evidence" value="ECO:0007669"/>
    <property type="project" value="InterPro"/>
</dbReference>
<protein>
    <recommendedName>
        <fullName evidence="7">Cytochrome c domain-containing protein</fullName>
    </recommendedName>
</protein>
<proteinExistence type="predicted"/>
<dbReference type="PANTHER" id="PTHR33751:SF9">
    <property type="entry name" value="CYTOCHROME C4"/>
    <property type="match status" value="1"/>
</dbReference>
<accession>A0A2V4I4X5</accession>
<evidence type="ECO:0000256" key="3">
    <source>
        <dbReference type="ARBA" id="ARBA00022723"/>
    </source>
</evidence>
<dbReference type="PANTHER" id="PTHR33751">
    <property type="entry name" value="CBB3-TYPE CYTOCHROME C OXIDASE SUBUNIT FIXP"/>
    <property type="match status" value="1"/>
</dbReference>
<keyword evidence="4" id="KW-0249">Electron transport</keyword>
<dbReference type="Proteomes" id="UP000247620">
    <property type="component" value="Unassembled WGS sequence"/>
</dbReference>
<dbReference type="EMBL" id="QJRO01000007">
    <property type="protein sequence ID" value="PYB81684.1"/>
    <property type="molecule type" value="Genomic_DNA"/>
</dbReference>
<keyword evidence="1" id="KW-0813">Transport</keyword>
<evidence type="ECO:0000256" key="6">
    <source>
        <dbReference type="PROSITE-ProRule" id="PRU00433"/>
    </source>
</evidence>
<reference evidence="8 9" key="1">
    <citation type="submission" date="2018-06" db="EMBL/GenBank/DDBJ databases">
        <title>Pseudomonas diversity within urban Lake Michigan freshwaters.</title>
        <authorList>
            <person name="Batrich M."/>
            <person name="Hatzopoulos T."/>
            <person name="Putonti C."/>
        </authorList>
    </citation>
    <scope>NUCLEOTIDE SEQUENCE [LARGE SCALE GENOMIC DNA]</scope>
    <source>
        <strain evidence="8 9">LBp-160603</strain>
    </source>
</reference>
<organism evidence="8 9">
    <name type="scientific">Pseudomonas soli</name>
    <dbReference type="NCBI Taxonomy" id="1306993"/>
    <lineage>
        <taxon>Bacteria</taxon>
        <taxon>Pseudomonadati</taxon>
        <taxon>Pseudomonadota</taxon>
        <taxon>Gammaproteobacteria</taxon>
        <taxon>Pseudomonadales</taxon>
        <taxon>Pseudomonadaceae</taxon>
        <taxon>Pseudomonas</taxon>
    </lineage>
</organism>
<sequence>MRVVIGSLMVGLAFAVPGVQGGNQGEPFMLTNGCINCHGIEGQRPPGVIPSLAGRSEAYLYETLTAYRDGTLKGTIMNRVMREYDDQMLRQLANYYSRLPSGSLGSDCKDASCR</sequence>
<name>A0A2V4I4X5_9PSED</name>
<evidence type="ECO:0000256" key="2">
    <source>
        <dbReference type="ARBA" id="ARBA00022617"/>
    </source>
</evidence>
<keyword evidence="3 6" id="KW-0479">Metal-binding</keyword>
<dbReference type="AlphaFoldDB" id="A0A2V4I4X5"/>
<evidence type="ECO:0000259" key="7">
    <source>
        <dbReference type="PROSITE" id="PS51007"/>
    </source>
</evidence>
<dbReference type="Gene3D" id="1.10.760.10">
    <property type="entry name" value="Cytochrome c-like domain"/>
    <property type="match status" value="1"/>
</dbReference>
<evidence type="ECO:0000313" key="8">
    <source>
        <dbReference type="EMBL" id="PYB81684.1"/>
    </source>
</evidence>
<dbReference type="PROSITE" id="PS51007">
    <property type="entry name" value="CYTC"/>
    <property type="match status" value="1"/>
</dbReference>
<dbReference type="Pfam" id="PF00034">
    <property type="entry name" value="Cytochrom_C"/>
    <property type="match status" value="1"/>
</dbReference>
<evidence type="ECO:0000256" key="4">
    <source>
        <dbReference type="ARBA" id="ARBA00022982"/>
    </source>
</evidence>
<evidence type="ECO:0000256" key="5">
    <source>
        <dbReference type="ARBA" id="ARBA00023004"/>
    </source>
</evidence>
<dbReference type="InterPro" id="IPR050597">
    <property type="entry name" value="Cytochrome_c_Oxidase_Subunit"/>
</dbReference>
<keyword evidence="2 6" id="KW-0349">Heme</keyword>
<dbReference type="InterPro" id="IPR009056">
    <property type="entry name" value="Cyt_c-like_dom"/>
</dbReference>
<gene>
    <name evidence="8" type="ORF">DMX07_13175</name>
</gene>
<evidence type="ECO:0000256" key="1">
    <source>
        <dbReference type="ARBA" id="ARBA00022448"/>
    </source>
</evidence>
<dbReference type="GO" id="GO:0020037">
    <property type="term" value="F:heme binding"/>
    <property type="evidence" value="ECO:0007669"/>
    <property type="project" value="InterPro"/>
</dbReference>
<evidence type="ECO:0000313" key="9">
    <source>
        <dbReference type="Proteomes" id="UP000247620"/>
    </source>
</evidence>
<keyword evidence="5 6" id="KW-0408">Iron</keyword>
<dbReference type="RefSeq" id="WP_110700484.1">
    <property type="nucleotide sequence ID" value="NZ_QJRO01000007.1"/>
</dbReference>